<proteinExistence type="predicted"/>
<dbReference type="PANTHER" id="PTHR12436:SF4">
    <property type="entry name" value="LEUKOCYTE RECEPTOR CLUSTER MEMBER 8"/>
    <property type="match status" value="1"/>
</dbReference>
<dbReference type="GO" id="GO:0005634">
    <property type="term" value="C:nucleus"/>
    <property type="evidence" value="ECO:0007669"/>
    <property type="project" value="TreeGrafter"/>
</dbReference>
<dbReference type="Gene3D" id="1.25.40.990">
    <property type="match status" value="1"/>
</dbReference>
<evidence type="ECO:0000313" key="3">
    <source>
        <dbReference type="EMBL" id="CAD9776572.1"/>
    </source>
</evidence>
<feature type="region of interest" description="Disordered" evidence="1">
    <location>
        <begin position="190"/>
        <end position="210"/>
    </location>
</feature>
<dbReference type="AlphaFoldDB" id="A0A7S2XGR9"/>
<feature type="domain" description="SAC3/GANP/THP3 conserved" evidence="2">
    <location>
        <begin position="31"/>
        <end position="173"/>
    </location>
</feature>
<evidence type="ECO:0000259" key="2">
    <source>
        <dbReference type="Pfam" id="PF03399"/>
    </source>
</evidence>
<accession>A0A7S2XGR9</accession>
<evidence type="ECO:0000313" key="5">
    <source>
        <dbReference type="EMBL" id="CAD9776574.1"/>
    </source>
</evidence>
<dbReference type="InterPro" id="IPR005062">
    <property type="entry name" value="SAC3/GANP/THP3_conserved"/>
</dbReference>
<evidence type="ECO:0000256" key="1">
    <source>
        <dbReference type="SAM" id="MobiDB-lite"/>
    </source>
</evidence>
<evidence type="ECO:0000313" key="4">
    <source>
        <dbReference type="EMBL" id="CAD9776573.1"/>
    </source>
</evidence>
<dbReference type="PANTHER" id="PTHR12436">
    <property type="entry name" value="80 KDA MCM3-ASSOCIATED PROTEIN"/>
    <property type="match status" value="1"/>
</dbReference>
<name>A0A7S2XGR9_9EUKA</name>
<dbReference type="EMBL" id="HBHP01033420">
    <property type="protein sequence ID" value="CAD9776574.1"/>
    <property type="molecule type" value="Transcribed_RNA"/>
</dbReference>
<dbReference type="EMBL" id="HBHP01033419">
    <property type="protein sequence ID" value="CAD9776573.1"/>
    <property type="molecule type" value="Transcribed_RNA"/>
</dbReference>
<gene>
    <name evidence="3" type="ORF">LSP00402_LOCUS20585</name>
    <name evidence="4" type="ORF">LSP00402_LOCUS20586</name>
    <name evidence="5" type="ORF">LSP00402_LOCUS20587</name>
</gene>
<dbReference type="Pfam" id="PF03399">
    <property type="entry name" value="SAC3_GANP"/>
    <property type="match status" value="1"/>
</dbReference>
<dbReference type="InterPro" id="IPR045107">
    <property type="entry name" value="SAC3/GANP/THP3"/>
</dbReference>
<sequence length="210" mass="24540">MRVQSIRNEFAVKSYETHARIAISIGDLSEYNQCQTQLWELYHENEEFKTHFHEFMCYRVLYYSATNNTQGLVKLLETLQHEDRKSGPVKYALKVHFAITSRDYYTYFKLLKSAPFSSSFILLKLQDFVRFQALKLIAKGYRPSNVPVQFCAKQLNMEENEFLEWARACGAVIEDGKLVTKMIKSLKKPKKAEPKDADDKRKGVTHGFFD</sequence>
<reference evidence="3" key="1">
    <citation type="submission" date="2021-01" db="EMBL/GenBank/DDBJ databases">
        <authorList>
            <person name="Corre E."/>
            <person name="Pelletier E."/>
            <person name="Niang G."/>
            <person name="Scheremetjew M."/>
            <person name="Finn R."/>
            <person name="Kale V."/>
            <person name="Holt S."/>
            <person name="Cochrane G."/>
            <person name="Meng A."/>
            <person name="Brown T."/>
            <person name="Cohen L."/>
        </authorList>
    </citation>
    <scope>NUCLEOTIDE SEQUENCE</scope>
    <source>
        <strain evidence="3">CCMP622</strain>
    </source>
</reference>
<feature type="compositionally biased region" description="Basic and acidic residues" evidence="1">
    <location>
        <begin position="191"/>
        <end position="202"/>
    </location>
</feature>
<protein>
    <recommendedName>
        <fullName evidence="2">SAC3/GANP/THP3 conserved domain-containing protein</fullName>
    </recommendedName>
</protein>
<dbReference type="EMBL" id="HBHP01033416">
    <property type="protein sequence ID" value="CAD9776572.1"/>
    <property type="molecule type" value="Transcribed_RNA"/>
</dbReference>
<organism evidence="3">
    <name type="scientific">Lotharella oceanica</name>
    <dbReference type="NCBI Taxonomy" id="641309"/>
    <lineage>
        <taxon>Eukaryota</taxon>
        <taxon>Sar</taxon>
        <taxon>Rhizaria</taxon>
        <taxon>Cercozoa</taxon>
        <taxon>Chlorarachniophyceae</taxon>
        <taxon>Lotharella</taxon>
    </lineage>
</organism>